<dbReference type="PANTHER" id="PTHR32303">
    <property type="entry name" value="QUINOPROTEIN ALCOHOL DEHYDROGENASE (CYTOCHROME C)"/>
    <property type="match status" value="1"/>
</dbReference>
<evidence type="ECO:0000259" key="9">
    <source>
        <dbReference type="PROSITE" id="PS51007"/>
    </source>
</evidence>
<dbReference type="InterPro" id="IPR002372">
    <property type="entry name" value="PQQ_rpt_dom"/>
</dbReference>
<comment type="cofactor">
    <cofactor evidence="1">
        <name>pyrroloquinoline quinone</name>
        <dbReference type="ChEBI" id="CHEBI:58442"/>
    </cofactor>
</comment>
<protein>
    <submittedName>
        <fullName evidence="10">Quinoprotein glucose dehydrogenase</fullName>
    </submittedName>
</protein>
<evidence type="ECO:0000256" key="8">
    <source>
        <dbReference type="PROSITE-ProRule" id="PRU00433"/>
    </source>
</evidence>
<dbReference type="SUPFAM" id="SSF50998">
    <property type="entry name" value="Quinoprotein alcohol dehydrogenase-like"/>
    <property type="match status" value="1"/>
</dbReference>
<keyword evidence="4 8" id="KW-0479">Metal-binding</keyword>
<dbReference type="InterPro" id="IPR011047">
    <property type="entry name" value="Quinoprotein_ADH-like_sf"/>
</dbReference>
<dbReference type="GO" id="GO:0020037">
    <property type="term" value="F:heme binding"/>
    <property type="evidence" value="ECO:0007669"/>
    <property type="project" value="InterPro"/>
</dbReference>
<dbReference type="GO" id="GO:0016020">
    <property type="term" value="C:membrane"/>
    <property type="evidence" value="ECO:0007669"/>
    <property type="project" value="InterPro"/>
</dbReference>
<dbReference type="Gene3D" id="1.10.760.10">
    <property type="entry name" value="Cytochrome c-like domain"/>
    <property type="match status" value="1"/>
</dbReference>
<dbReference type="CDD" id="cd10280">
    <property type="entry name" value="PQQ_mGDH"/>
    <property type="match status" value="1"/>
</dbReference>
<evidence type="ECO:0000313" key="11">
    <source>
        <dbReference type="Proteomes" id="UP000295274"/>
    </source>
</evidence>
<dbReference type="GO" id="GO:0008876">
    <property type="term" value="F:quinoprotein glucose dehydrogenase activity"/>
    <property type="evidence" value="ECO:0007669"/>
    <property type="project" value="TreeGrafter"/>
</dbReference>
<dbReference type="Pfam" id="PF01011">
    <property type="entry name" value="PQQ"/>
    <property type="match status" value="2"/>
</dbReference>
<dbReference type="InterPro" id="IPR017511">
    <property type="entry name" value="PQQ_mDH"/>
</dbReference>
<evidence type="ECO:0000256" key="6">
    <source>
        <dbReference type="ARBA" id="ARBA00023002"/>
    </source>
</evidence>
<sequence>MEQLPRKMKKRTRVKTLRGTFVMSILLCFLGCATEEKKENGSWAYHRGDAASSNYSTLDEINPSNVARLQPVWTFNIKDMSADARPGLSQCTPIIVDGALYTVSAKGWLYALDAKTGDQIWSFDPFDGGEGGGTVRGVSYWESGEDKRIIFGSGDRLLAVNAQNGKRVGEFGDNGGVDLKIGLRDDPKDLFIALTTPGIVYKDLIIVGGRLQDLYGSPPGYIRAYDCRTGELVWTFHTIPLPGEPGYETWPKEAYKTAGGVNNWAGMSLDSERDMVFISLGSPSYDFYGADRLGENLYGNCVLALKASTGEYVWHYQTVHHDVWDYDLPAPPNLVTLNRDGKKIDAVAQITKQGFVFVLDRETGESLFPVEERKVPPSYMPGEEAWPTQPFPLKPEPYARQTFTEEELANYSEDNHDSLLKKFRSLRYEGMFTPPDLKGTFMFPGTRGGAQWGGAAFDKETSTLFIRSMDAAELITIVEEKIDVGANASLMEQGAALYGSYCASCHGPEKKGSDVYPSLIDIGSRLSKEIINQKIMNGVGMMPGYSSIFDEGQQEAIMAYMLELEGGSSTTANKTVVDNSTEETRYLNTTGYTTWTDSEGRPAVKPPWGALNALNLSTGEYYWKVPLGNYEELQEAGAPPTGQEGKSGPVVTAGGLIFISGSEDKQLRAIDKATGETLWQTTLPAMANATACTYEVEGKQFVTISVGGTKENPSGSVMAFALP</sequence>
<dbReference type="InterPro" id="IPR009056">
    <property type="entry name" value="Cyt_c-like_dom"/>
</dbReference>
<dbReference type="Pfam" id="PF13442">
    <property type="entry name" value="Cytochrome_CBB3"/>
    <property type="match status" value="1"/>
</dbReference>
<proteinExistence type="inferred from homology"/>
<comment type="caution">
    <text evidence="10">The sequence shown here is derived from an EMBL/GenBank/DDBJ whole genome shotgun (WGS) entry which is preliminary data.</text>
</comment>
<name>A0A4R7D869_9FLAO</name>
<keyword evidence="6" id="KW-0560">Oxidoreductase</keyword>
<evidence type="ECO:0000256" key="2">
    <source>
        <dbReference type="ARBA" id="ARBA00008156"/>
    </source>
</evidence>
<dbReference type="SUPFAM" id="SSF46626">
    <property type="entry name" value="Cytochrome c"/>
    <property type="match status" value="1"/>
</dbReference>
<dbReference type="OrthoDB" id="9794322at2"/>
<dbReference type="GO" id="GO:0046872">
    <property type="term" value="F:metal ion binding"/>
    <property type="evidence" value="ECO:0007669"/>
    <property type="project" value="UniProtKB-KW"/>
</dbReference>
<gene>
    <name evidence="10" type="ORF">DFQ03_1375</name>
</gene>
<feature type="domain" description="Cytochrome c" evidence="9">
    <location>
        <begin position="489"/>
        <end position="565"/>
    </location>
</feature>
<evidence type="ECO:0000313" key="10">
    <source>
        <dbReference type="EMBL" id="TDS16887.1"/>
    </source>
</evidence>
<keyword evidence="5" id="KW-0732">Signal</keyword>
<dbReference type="GO" id="GO:0048038">
    <property type="term" value="F:quinone binding"/>
    <property type="evidence" value="ECO:0007669"/>
    <property type="project" value="InterPro"/>
</dbReference>
<comment type="similarity">
    <text evidence="2">Belongs to the bacterial PQQ dehydrogenase family.</text>
</comment>
<accession>A0A4R7D869</accession>
<reference evidence="10 11" key="1">
    <citation type="submission" date="2019-03" db="EMBL/GenBank/DDBJ databases">
        <title>Genomic Encyclopedia of Type Strains, Phase III (KMG-III): the genomes of soil and plant-associated and newly described type strains.</title>
        <authorList>
            <person name="Whitman W."/>
        </authorList>
    </citation>
    <scope>NUCLEOTIDE SEQUENCE [LARGE SCALE GENOMIC DNA]</scope>
    <source>
        <strain evidence="10 11">CECT 8455</strain>
    </source>
</reference>
<keyword evidence="3 8" id="KW-0349">Heme</keyword>
<keyword evidence="11" id="KW-1185">Reference proteome</keyword>
<dbReference type="GO" id="GO:0009055">
    <property type="term" value="F:electron transfer activity"/>
    <property type="evidence" value="ECO:0007669"/>
    <property type="project" value="InterPro"/>
</dbReference>
<evidence type="ECO:0000256" key="5">
    <source>
        <dbReference type="ARBA" id="ARBA00022729"/>
    </source>
</evidence>
<evidence type="ECO:0000256" key="4">
    <source>
        <dbReference type="ARBA" id="ARBA00022723"/>
    </source>
</evidence>
<dbReference type="InterPro" id="IPR036909">
    <property type="entry name" value="Cyt_c-like_dom_sf"/>
</dbReference>
<dbReference type="AlphaFoldDB" id="A0A4R7D869"/>
<evidence type="ECO:0000256" key="1">
    <source>
        <dbReference type="ARBA" id="ARBA00001931"/>
    </source>
</evidence>
<dbReference type="PANTHER" id="PTHR32303:SF4">
    <property type="entry name" value="QUINOPROTEIN GLUCOSE DEHYDROGENASE"/>
    <property type="match status" value="1"/>
</dbReference>
<dbReference type="Gene3D" id="2.140.10.10">
    <property type="entry name" value="Quinoprotein alcohol dehydrogenase-like superfamily"/>
    <property type="match status" value="2"/>
</dbReference>
<evidence type="ECO:0000256" key="3">
    <source>
        <dbReference type="ARBA" id="ARBA00022617"/>
    </source>
</evidence>
<dbReference type="EMBL" id="SNZW01000013">
    <property type="protein sequence ID" value="TDS16887.1"/>
    <property type="molecule type" value="Genomic_DNA"/>
</dbReference>
<dbReference type="InterPro" id="IPR018391">
    <property type="entry name" value="PQQ_b-propeller_rpt"/>
</dbReference>
<dbReference type="RefSeq" id="WP_133672384.1">
    <property type="nucleotide sequence ID" value="NZ_SNZW01000013.1"/>
</dbReference>
<evidence type="ECO:0000256" key="7">
    <source>
        <dbReference type="ARBA" id="ARBA00023004"/>
    </source>
</evidence>
<dbReference type="SMART" id="SM00564">
    <property type="entry name" value="PQQ"/>
    <property type="match status" value="4"/>
</dbReference>
<dbReference type="Proteomes" id="UP000295274">
    <property type="component" value="Unassembled WGS sequence"/>
</dbReference>
<keyword evidence="7 8" id="KW-0408">Iron</keyword>
<organism evidence="10 11">
    <name type="scientific">Maribacter caenipelagi</name>
    <dbReference type="NCBI Taxonomy" id="1447781"/>
    <lineage>
        <taxon>Bacteria</taxon>
        <taxon>Pseudomonadati</taxon>
        <taxon>Bacteroidota</taxon>
        <taxon>Flavobacteriia</taxon>
        <taxon>Flavobacteriales</taxon>
        <taxon>Flavobacteriaceae</taxon>
        <taxon>Maribacter</taxon>
    </lineage>
</organism>
<dbReference type="PROSITE" id="PS51007">
    <property type="entry name" value="CYTC"/>
    <property type="match status" value="1"/>
</dbReference>